<proteinExistence type="predicted"/>
<dbReference type="RefSeq" id="WP_119430759.1">
    <property type="nucleotide sequence ID" value="NZ_QWGE01000001.1"/>
</dbReference>
<protein>
    <submittedName>
        <fullName evidence="2">Uncharacterized protein</fullName>
    </submittedName>
</protein>
<reference evidence="3" key="1">
    <citation type="submission" date="2018-08" db="EMBL/GenBank/DDBJ databases">
        <title>Mucilaginibacter sp. MYSH2.</title>
        <authorList>
            <person name="Seo T."/>
        </authorList>
    </citation>
    <scope>NUCLEOTIDE SEQUENCE [LARGE SCALE GENOMIC DNA]</scope>
    <source>
        <strain evidence="3">KIRAN</strain>
    </source>
</reference>
<keyword evidence="1" id="KW-0812">Transmembrane</keyword>
<sequence length="152" mass="17483">MSKQTMTNGIVDFVFLLAVAVLFLHGYNSYRNQQEHTSERVIAVNFWNPSHSLLLFDSTQQLPFDSSTGTFKKIYLNGIERSDSLKMIEIKEALLNFNAKKEEGPGVQIVFGDSSKYSDFIKVLDYCSKEDIRQYSPYKNTIWIPAKQNLIK</sequence>
<dbReference type="Proteomes" id="UP000266005">
    <property type="component" value="Unassembled WGS sequence"/>
</dbReference>
<evidence type="ECO:0000313" key="2">
    <source>
        <dbReference type="EMBL" id="RIJ42877.1"/>
    </source>
</evidence>
<evidence type="ECO:0000313" key="3">
    <source>
        <dbReference type="Proteomes" id="UP000266005"/>
    </source>
</evidence>
<organism evidence="2 3">
    <name type="scientific">Pontibacter oryzae</name>
    <dbReference type="NCBI Taxonomy" id="2304593"/>
    <lineage>
        <taxon>Bacteria</taxon>
        <taxon>Pseudomonadati</taxon>
        <taxon>Bacteroidota</taxon>
        <taxon>Cytophagia</taxon>
        <taxon>Cytophagales</taxon>
        <taxon>Hymenobacteraceae</taxon>
        <taxon>Pontibacter</taxon>
    </lineage>
</organism>
<gene>
    <name evidence="2" type="ORF">D1627_03260</name>
</gene>
<keyword evidence="1" id="KW-0472">Membrane</keyword>
<dbReference type="EMBL" id="QWGE01000001">
    <property type="protein sequence ID" value="RIJ42877.1"/>
    <property type="molecule type" value="Genomic_DNA"/>
</dbReference>
<dbReference type="OrthoDB" id="1272476at2"/>
<dbReference type="AlphaFoldDB" id="A0A399SLN8"/>
<keyword evidence="1" id="KW-1133">Transmembrane helix</keyword>
<feature type="transmembrane region" description="Helical" evidence="1">
    <location>
        <begin position="6"/>
        <end position="24"/>
    </location>
</feature>
<name>A0A399SLN8_9BACT</name>
<comment type="caution">
    <text evidence="2">The sequence shown here is derived from an EMBL/GenBank/DDBJ whole genome shotgun (WGS) entry which is preliminary data.</text>
</comment>
<evidence type="ECO:0000256" key="1">
    <source>
        <dbReference type="SAM" id="Phobius"/>
    </source>
</evidence>
<accession>A0A399SLN8</accession>
<keyword evidence="3" id="KW-1185">Reference proteome</keyword>